<dbReference type="GeneID" id="34564871"/>
<evidence type="ECO:0000313" key="2">
    <source>
        <dbReference type="Proteomes" id="UP000176998"/>
    </source>
</evidence>
<gene>
    <name evidence="1" type="ORF">CORC01_11739</name>
</gene>
<dbReference type="Proteomes" id="UP000176998">
    <property type="component" value="Unassembled WGS sequence"/>
</dbReference>
<organism evidence="1 2">
    <name type="scientific">Colletotrichum orchidophilum</name>
    <dbReference type="NCBI Taxonomy" id="1209926"/>
    <lineage>
        <taxon>Eukaryota</taxon>
        <taxon>Fungi</taxon>
        <taxon>Dikarya</taxon>
        <taxon>Ascomycota</taxon>
        <taxon>Pezizomycotina</taxon>
        <taxon>Sordariomycetes</taxon>
        <taxon>Hypocreomycetidae</taxon>
        <taxon>Glomerellales</taxon>
        <taxon>Glomerellaceae</taxon>
        <taxon>Colletotrichum</taxon>
    </lineage>
</organism>
<dbReference type="EMBL" id="MJBS01000132">
    <property type="protein sequence ID" value="OHE92946.1"/>
    <property type="molecule type" value="Genomic_DNA"/>
</dbReference>
<dbReference type="AlphaFoldDB" id="A0A1G4AV25"/>
<dbReference type="RefSeq" id="XP_022470114.1">
    <property type="nucleotide sequence ID" value="XM_022623361.1"/>
</dbReference>
<proteinExistence type="predicted"/>
<name>A0A1G4AV25_9PEZI</name>
<evidence type="ECO:0000313" key="1">
    <source>
        <dbReference type="EMBL" id="OHE92946.1"/>
    </source>
</evidence>
<protein>
    <submittedName>
        <fullName evidence="1">Uncharacterized protein</fullName>
    </submittedName>
</protein>
<accession>A0A1G4AV25</accession>
<sequence length="124" mass="13904">MVLQIAENHLHLSQRWWPETAPDLLLSDVVPRTLSYSIFGLLGQLLKSLAPGAPAGRRGTWDPHRYRSVGPLADSARGGRWEQTSALSKALRIPWIHLQAASFKDAESKKLTYITILSFPIFKD</sequence>
<reference evidence="1 2" key="1">
    <citation type="submission" date="2016-09" db="EMBL/GenBank/DDBJ databases">
        <authorList>
            <person name="Capua I."/>
            <person name="De Benedictis P."/>
            <person name="Joannis T."/>
            <person name="Lombin L.H."/>
            <person name="Cattoli G."/>
        </authorList>
    </citation>
    <scope>NUCLEOTIDE SEQUENCE [LARGE SCALE GENOMIC DNA]</scope>
    <source>
        <strain evidence="1 2">IMI 309357</strain>
    </source>
</reference>
<keyword evidence="2" id="KW-1185">Reference proteome</keyword>
<comment type="caution">
    <text evidence="1">The sequence shown here is derived from an EMBL/GenBank/DDBJ whole genome shotgun (WGS) entry which is preliminary data.</text>
</comment>